<feature type="compositionally biased region" description="Pro residues" evidence="1">
    <location>
        <begin position="680"/>
        <end position="696"/>
    </location>
</feature>
<feature type="region of interest" description="Disordered" evidence="1">
    <location>
        <begin position="75"/>
        <end position="136"/>
    </location>
</feature>
<feature type="region of interest" description="Disordered" evidence="1">
    <location>
        <begin position="635"/>
        <end position="717"/>
    </location>
</feature>
<keyword evidence="3" id="KW-1185">Reference proteome</keyword>
<name>A0AAW1N7S6_POPJA</name>
<comment type="caution">
    <text evidence="2">The sequence shown here is derived from an EMBL/GenBank/DDBJ whole genome shotgun (WGS) entry which is preliminary data.</text>
</comment>
<feature type="region of interest" description="Disordered" evidence="1">
    <location>
        <begin position="316"/>
        <end position="339"/>
    </location>
</feature>
<feature type="region of interest" description="Disordered" evidence="1">
    <location>
        <begin position="228"/>
        <end position="263"/>
    </location>
</feature>
<evidence type="ECO:0000313" key="3">
    <source>
        <dbReference type="Proteomes" id="UP001458880"/>
    </source>
</evidence>
<dbReference type="EMBL" id="JASPKY010000007">
    <property type="protein sequence ID" value="KAK9754485.1"/>
    <property type="molecule type" value="Genomic_DNA"/>
</dbReference>
<feature type="compositionally biased region" description="Polar residues" evidence="1">
    <location>
        <begin position="316"/>
        <end position="334"/>
    </location>
</feature>
<proteinExistence type="predicted"/>
<dbReference type="AlphaFoldDB" id="A0AAW1N7S6"/>
<feature type="compositionally biased region" description="Polar residues" evidence="1">
    <location>
        <begin position="650"/>
        <end position="668"/>
    </location>
</feature>
<feature type="region of interest" description="Disordered" evidence="1">
    <location>
        <begin position="748"/>
        <end position="777"/>
    </location>
</feature>
<evidence type="ECO:0000313" key="2">
    <source>
        <dbReference type="EMBL" id="KAK9754485.1"/>
    </source>
</evidence>
<evidence type="ECO:0008006" key="4">
    <source>
        <dbReference type="Google" id="ProtNLM"/>
    </source>
</evidence>
<protein>
    <recommendedName>
        <fullName evidence="4">Retrotransposon gag domain-containing protein</fullName>
    </recommendedName>
</protein>
<sequence length="805" mass="88674">MAIGRLHHQDVILPGDANHIPAGDYHATTKMSFFPETPTTSQRETITPPAPQILEDDELIAGLLNAFRQGVADGAAKANTSSPGAKTNTSSPDAKANTSPPGAKTNTSSPGAKANTSSPGAKANTSSPRTKASMEEDTICRRRLNASTPAAQLPTEDCATEMPFFLGHHLQKAFERINTSCSTANGRLRHRDAILPEDVNHIPAGDCHATSTTDPGGRRTRRQVAGHLPPVNHIPAGDCHATSATDPGGRRTRRQVAGHLPPRSRSWGCQFQHLISSCQGQHHISRCQAQHHISRCQRQHLISRCQGQHLISRYTSSPDAKANTSSPGTKANTASPPPTVDQLAEALRMLTQVTLPPRPEPPRPFGGTLSEDPVVSTTTRATTSIWRHPQRGPGCLPGPPPRPEPPRPFGGTLSEDPVVYLARLEAHTKGRTRPEPPRPFGGTLSEDPLVYLARLEAHTKGRTIYTPEDVDDLVRPYLTGEATRWYQQHEGSFMNMGEFSQRFKAEFLSSRRRRDLREAMWYQQHEGSFMNMGEFSQRFKAEFLSSRRRRDLREAMEEQQDPAEPPAAFVNKLRRLCLRFDPDWEEAELVSHIVERMTDQYCFAIAQANPRTMADLVALCAKWMDLFERRKPAAKPSGAAVPAGPPKTAASAQSGWTSSREGSLQPNRLEQPYQRDLPRQPDPPNHLEPEGQPPRPTGQTIKRPDAHQNAGSARDTISTEIVRSSLVGGRSPKCWFCPGYHLNRDCPQQPRGFQDRQPSTEDQVGERVRGRSTANTGTALITTAPPTQTATIHLRVGDREVLAQE</sequence>
<dbReference type="Proteomes" id="UP001458880">
    <property type="component" value="Unassembled WGS sequence"/>
</dbReference>
<feature type="region of interest" description="Disordered" evidence="1">
    <location>
        <begin position="354"/>
        <end position="377"/>
    </location>
</feature>
<reference evidence="2 3" key="1">
    <citation type="journal article" date="2024" name="BMC Genomics">
        <title>De novo assembly and annotation of Popillia japonica's genome with initial clues to its potential as an invasive pest.</title>
        <authorList>
            <person name="Cucini C."/>
            <person name="Boschi S."/>
            <person name="Funari R."/>
            <person name="Cardaioli E."/>
            <person name="Iannotti N."/>
            <person name="Marturano G."/>
            <person name="Paoli F."/>
            <person name="Bruttini M."/>
            <person name="Carapelli A."/>
            <person name="Frati F."/>
            <person name="Nardi F."/>
        </authorList>
    </citation>
    <scope>NUCLEOTIDE SEQUENCE [LARGE SCALE GENOMIC DNA]</scope>
    <source>
        <strain evidence="2">DMR45628</strain>
    </source>
</reference>
<gene>
    <name evidence="2" type="ORF">QE152_g1198</name>
</gene>
<organism evidence="2 3">
    <name type="scientific">Popillia japonica</name>
    <name type="common">Japanese beetle</name>
    <dbReference type="NCBI Taxonomy" id="7064"/>
    <lineage>
        <taxon>Eukaryota</taxon>
        <taxon>Metazoa</taxon>
        <taxon>Ecdysozoa</taxon>
        <taxon>Arthropoda</taxon>
        <taxon>Hexapoda</taxon>
        <taxon>Insecta</taxon>
        <taxon>Pterygota</taxon>
        <taxon>Neoptera</taxon>
        <taxon>Endopterygota</taxon>
        <taxon>Coleoptera</taxon>
        <taxon>Polyphaga</taxon>
        <taxon>Scarabaeiformia</taxon>
        <taxon>Scarabaeidae</taxon>
        <taxon>Rutelinae</taxon>
        <taxon>Popillia</taxon>
    </lineage>
</organism>
<feature type="compositionally biased region" description="Polar residues" evidence="1">
    <location>
        <begin position="78"/>
        <end position="130"/>
    </location>
</feature>
<evidence type="ECO:0000256" key="1">
    <source>
        <dbReference type="SAM" id="MobiDB-lite"/>
    </source>
</evidence>
<accession>A0AAW1N7S6</accession>